<dbReference type="EMBL" id="CAMTCP010000210">
    <property type="protein sequence ID" value="CAI3588011.1"/>
    <property type="molecule type" value="Genomic_DNA"/>
</dbReference>
<organism evidence="1 2">
    <name type="scientific">Clostridium neonatale</name>
    <dbReference type="NCBI Taxonomy" id="137838"/>
    <lineage>
        <taxon>Bacteria</taxon>
        <taxon>Bacillati</taxon>
        <taxon>Bacillota</taxon>
        <taxon>Clostridia</taxon>
        <taxon>Eubacteriales</taxon>
        <taxon>Clostridiaceae</taxon>
        <taxon>Clostridium</taxon>
    </lineage>
</organism>
<dbReference type="Proteomes" id="UP001189143">
    <property type="component" value="Unassembled WGS sequence"/>
</dbReference>
<evidence type="ECO:0000313" key="2">
    <source>
        <dbReference type="Proteomes" id="UP001189143"/>
    </source>
</evidence>
<evidence type="ECO:0000313" key="1">
    <source>
        <dbReference type="EMBL" id="CAI3588011.1"/>
    </source>
</evidence>
<comment type="caution">
    <text evidence="1">The sequence shown here is derived from an EMBL/GenBank/DDBJ whole genome shotgun (WGS) entry which is preliminary data.</text>
</comment>
<accession>A0AAD1YF30</accession>
<reference evidence="1" key="1">
    <citation type="submission" date="2022-10" db="EMBL/GenBank/DDBJ databases">
        <authorList>
            <person name="Aires J."/>
            <person name="Mesa V."/>
        </authorList>
    </citation>
    <scope>NUCLEOTIDE SEQUENCE</scope>
    <source>
        <strain evidence="1">Clostridium neonatale JD116</strain>
    </source>
</reference>
<dbReference type="AlphaFoldDB" id="A0AAD1YF30"/>
<sequence>MLYIRIYILVLNLRNCYYIIIGHSIKLFKIVLKRRGIYGTSKNKNK</sequence>
<protein>
    <submittedName>
        <fullName evidence="1">Uncharacterized protein</fullName>
    </submittedName>
</protein>
<gene>
    <name evidence="1" type="ORF">CNEO2_280039</name>
</gene>
<name>A0AAD1YF30_9CLOT</name>
<proteinExistence type="predicted"/>